<sequence>MKALGMSTPSTGGGLRAVVSGKANKAVDAFVLRPLQMVTTLRASKGMADLGQDSERASGVAKNDIGRVLEKALQCDADYAVWIMCGMPCIETCEW</sequence>
<accession>A0A2C6KXA2</accession>
<evidence type="ECO:0000313" key="1">
    <source>
        <dbReference type="EMBL" id="PHJ20634.1"/>
    </source>
</evidence>
<gene>
    <name evidence="1" type="ORF">CSUI_005524</name>
</gene>
<dbReference type="GeneID" id="94428910"/>
<feature type="non-terminal residue" evidence="1">
    <location>
        <position position="95"/>
    </location>
</feature>
<evidence type="ECO:0000313" key="2">
    <source>
        <dbReference type="Proteomes" id="UP000221165"/>
    </source>
</evidence>
<name>A0A2C6KXA2_9APIC</name>
<dbReference type="Proteomes" id="UP000221165">
    <property type="component" value="Unassembled WGS sequence"/>
</dbReference>
<dbReference type="AlphaFoldDB" id="A0A2C6KXA2"/>
<protein>
    <submittedName>
        <fullName evidence="1">Uncharacterized protein</fullName>
    </submittedName>
</protein>
<organism evidence="1 2">
    <name type="scientific">Cystoisospora suis</name>
    <dbReference type="NCBI Taxonomy" id="483139"/>
    <lineage>
        <taxon>Eukaryota</taxon>
        <taxon>Sar</taxon>
        <taxon>Alveolata</taxon>
        <taxon>Apicomplexa</taxon>
        <taxon>Conoidasida</taxon>
        <taxon>Coccidia</taxon>
        <taxon>Eucoccidiorida</taxon>
        <taxon>Eimeriorina</taxon>
        <taxon>Sarcocystidae</taxon>
        <taxon>Cystoisospora</taxon>
    </lineage>
</organism>
<proteinExistence type="predicted"/>
<dbReference type="EMBL" id="MIGC01002670">
    <property type="protein sequence ID" value="PHJ20634.1"/>
    <property type="molecule type" value="Genomic_DNA"/>
</dbReference>
<reference evidence="1 2" key="1">
    <citation type="journal article" date="2017" name="Int. J. Parasitol.">
        <title>The genome of the protozoan parasite Cystoisospora suis and a reverse vaccinology approach to identify vaccine candidates.</title>
        <authorList>
            <person name="Palmieri N."/>
            <person name="Shrestha A."/>
            <person name="Ruttkowski B."/>
            <person name="Beck T."/>
            <person name="Vogl C."/>
            <person name="Tomley F."/>
            <person name="Blake D.P."/>
            <person name="Joachim A."/>
        </authorList>
    </citation>
    <scope>NUCLEOTIDE SEQUENCE [LARGE SCALE GENOMIC DNA]</scope>
    <source>
        <strain evidence="1 2">Wien I</strain>
    </source>
</reference>
<dbReference type="VEuPathDB" id="ToxoDB:CSUI_005524"/>
<keyword evidence="2" id="KW-1185">Reference proteome</keyword>
<comment type="caution">
    <text evidence="1">The sequence shown here is derived from an EMBL/GenBank/DDBJ whole genome shotgun (WGS) entry which is preliminary data.</text>
</comment>
<dbReference type="RefSeq" id="XP_067922321.1">
    <property type="nucleotide sequence ID" value="XM_068065699.1"/>
</dbReference>